<dbReference type="PRINTS" id="PR01438">
    <property type="entry name" value="UNVRSLSTRESS"/>
</dbReference>
<dbReference type="PANTHER" id="PTHR46268:SF6">
    <property type="entry name" value="UNIVERSAL STRESS PROTEIN UP12"/>
    <property type="match status" value="1"/>
</dbReference>
<dbReference type="RefSeq" id="WP_209702312.1">
    <property type="nucleotide sequence ID" value="NZ_JAGGLM010000011.1"/>
</dbReference>
<protein>
    <submittedName>
        <fullName evidence="3">Nucleotide-binding universal stress UspA family protein</fullName>
    </submittedName>
</protein>
<comment type="caution">
    <text evidence="3">The sequence shown here is derived from an EMBL/GenBank/DDBJ whole genome shotgun (WGS) entry which is preliminary data.</text>
</comment>
<dbReference type="InterPro" id="IPR014729">
    <property type="entry name" value="Rossmann-like_a/b/a_fold"/>
</dbReference>
<name>A0ABS4KT04_9CLOT</name>
<evidence type="ECO:0000313" key="3">
    <source>
        <dbReference type="EMBL" id="MBP2033162.1"/>
    </source>
</evidence>
<organism evidence="3 4">
    <name type="scientific">Clostridium algifaecis</name>
    <dbReference type="NCBI Taxonomy" id="1472040"/>
    <lineage>
        <taxon>Bacteria</taxon>
        <taxon>Bacillati</taxon>
        <taxon>Bacillota</taxon>
        <taxon>Clostridia</taxon>
        <taxon>Eubacteriales</taxon>
        <taxon>Clostridiaceae</taxon>
        <taxon>Clostridium</taxon>
    </lineage>
</organism>
<dbReference type="InterPro" id="IPR006016">
    <property type="entry name" value="UspA"/>
</dbReference>
<dbReference type="CDD" id="cd00293">
    <property type="entry name" value="USP-like"/>
    <property type="match status" value="1"/>
</dbReference>
<dbReference type="Gene3D" id="3.40.50.620">
    <property type="entry name" value="HUPs"/>
    <property type="match status" value="1"/>
</dbReference>
<reference evidence="3 4" key="1">
    <citation type="submission" date="2021-03" db="EMBL/GenBank/DDBJ databases">
        <title>Genomic Encyclopedia of Type Strains, Phase IV (KMG-IV): sequencing the most valuable type-strain genomes for metagenomic binning, comparative biology and taxonomic classification.</title>
        <authorList>
            <person name="Goeker M."/>
        </authorList>
    </citation>
    <scope>NUCLEOTIDE SEQUENCE [LARGE SCALE GENOMIC DNA]</scope>
    <source>
        <strain evidence="3 4">DSM 28783</strain>
    </source>
</reference>
<keyword evidence="4" id="KW-1185">Reference proteome</keyword>
<gene>
    <name evidence="3" type="ORF">J2Z42_001849</name>
</gene>
<evidence type="ECO:0000313" key="4">
    <source>
        <dbReference type="Proteomes" id="UP001519307"/>
    </source>
</evidence>
<proteinExistence type="inferred from homology"/>
<dbReference type="Pfam" id="PF00582">
    <property type="entry name" value="Usp"/>
    <property type="match status" value="1"/>
</dbReference>
<dbReference type="EMBL" id="JAGGLM010000011">
    <property type="protein sequence ID" value="MBP2033162.1"/>
    <property type="molecule type" value="Genomic_DNA"/>
</dbReference>
<comment type="similarity">
    <text evidence="1">Belongs to the universal stress protein A family.</text>
</comment>
<accession>A0ABS4KT04</accession>
<dbReference type="Proteomes" id="UP001519307">
    <property type="component" value="Unassembled WGS sequence"/>
</dbReference>
<sequence>MEKKKVLIPLDGTDRSMHSIDCLKKIFSEKDNVKVTLMTVSEIVIANDMVISDSVIERSEKESKYILDRAEKEIEGYEVEKYSPFGYAGDEILKKAQKDKFDAIIMTKSTKKGLIRMIGSVTSKVVKNSKALVLIVPE</sequence>
<dbReference type="PANTHER" id="PTHR46268">
    <property type="entry name" value="STRESS RESPONSE PROTEIN NHAX"/>
    <property type="match status" value="1"/>
</dbReference>
<dbReference type="InterPro" id="IPR006015">
    <property type="entry name" value="Universal_stress_UspA"/>
</dbReference>
<feature type="domain" description="UspA" evidence="2">
    <location>
        <begin position="4"/>
        <end position="137"/>
    </location>
</feature>
<evidence type="ECO:0000259" key="2">
    <source>
        <dbReference type="Pfam" id="PF00582"/>
    </source>
</evidence>
<dbReference type="SUPFAM" id="SSF52402">
    <property type="entry name" value="Adenine nucleotide alpha hydrolases-like"/>
    <property type="match status" value="1"/>
</dbReference>
<evidence type="ECO:0000256" key="1">
    <source>
        <dbReference type="ARBA" id="ARBA00008791"/>
    </source>
</evidence>